<dbReference type="HOGENOM" id="CLU_091273_2_0_6"/>
<reference evidence="4" key="1">
    <citation type="journal article" date="2013" name="BMC Microbiol.">
        <title>Taxonomy and evolution of bacteriochlorophyll a-containing members of the OM60/NOR5 clade of marine gammaproteobacteria: description of Luminiphilus syltensis gen. nov., sp. nov., reclassification of Haliea rubra as Pseudohaliea rubra gen. nov., comb. nov., and emendation of Chromatocurvus halotolerans.</title>
        <authorList>
            <person name="Spring S."/>
            <person name="Riedel T."/>
            <person name="Sproer C."/>
            <person name="Yan S."/>
            <person name="Harder J."/>
            <person name="Fuchs B.M."/>
        </authorList>
    </citation>
    <scope>NUCLEOTIDE SEQUENCE [LARGE SCALE GENOMIC DNA]</scope>
    <source>
        <strain evidence="4">NOR51-B</strain>
    </source>
</reference>
<feature type="domain" description="EF-hand" evidence="2">
    <location>
        <begin position="20"/>
        <end position="55"/>
    </location>
</feature>
<accession>B8KWT4</accession>
<feature type="compositionally biased region" description="Low complexity" evidence="1">
    <location>
        <begin position="1"/>
        <end position="15"/>
    </location>
</feature>
<dbReference type="Pfam" id="PF13202">
    <property type="entry name" value="EF-hand_5"/>
    <property type="match status" value="2"/>
</dbReference>
<evidence type="ECO:0000256" key="1">
    <source>
        <dbReference type="SAM" id="MobiDB-lite"/>
    </source>
</evidence>
<evidence type="ECO:0000313" key="4">
    <source>
        <dbReference type="Proteomes" id="UP000004699"/>
    </source>
</evidence>
<evidence type="ECO:0000313" key="3">
    <source>
        <dbReference type="EMBL" id="EED35703.1"/>
    </source>
</evidence>
<feature type="compositionally biased region" description="Basic and acidic residues" evidence="1">
    <location>
        <begin position="16"/>
        <end position="33"/>
    </location>
</feature>
<feature type="domain" description="EF-hand" evidence="2">
    <location>
        <begin position="110"/>
        <end position="137"/>
    </location>
</feature>
<sequence length="148" mass="16291">MLGAALLLSPSTLASDHSERQKPDPDRVIDHLDTDGDRLLSLDEFRLPPKGRGRLSKADADGDGNITVEEMEAALASHVRDDEEQARSRFDEADGNNDDVVTALELKTLAFERIDANSDGYLSVDEFEAMKPRQGQRHPKSDRSSEGS</sequence>
<feature type="domain" description="EF-hand" evidence="2">
    <location>
        <begin position="57"/>
        <end position="81"/>
    </location>
</feature>
<feature type="region of interest" description="Disordered" evidence="1">
    <location>
        <begin position="121"/>
        <end position="148"/>
    </location>
</feature>
<dbReference type="InterPro" id="IPR002048">
    <property type="entry name" value="EF_hand_dom"/>
</dbReference>
<dbReference type="Gene3D" id="1.10.238.10">
    <property type="entry name" value="EF-hand"/>
    <property type="match status" value="2"/>
</dbReference>
<gene>
    <name evidence="3" type="ORF">NOR51B_1650</name>
</gene>
<dbReference type="EMBL" id="DS999411">
    <property type="protein sequence ID" value="EED35703.1"/>
    <property type="molecule type" value="Genomic_DNA"/>
</dbReference>
<feature type="region of interest" description="Disordered" evidence="1">
    <location>
        <begin position="1"/>
        <end position="33"/>
    </location>
</feature>
<keyword evidence="4" id="KW-1185">Reference proteome</keyword>
<dbReference type="STRING" id="565045.NOR51B_1650"/>
<dbReference type="SUPFAM" id="SSF47473">
    <property type="entry name" value="EF-hand"/>
    <property type="match status" value="1"/>
</dbReference>
<dbReference type="AlphaFoldDB" id="B8KWT4"/>
<organism evidence="3 4">
    <name type="scientific">Luminiphilus syltensis NOR5-1B</name>
    <dbReference type="NCBI Taxonomy" id="565045"/>
    <lineage>
        <taxon>Bacteria</taxon>
        <taxon>Pseudomonadati</taxon>
        <taxon>Pseudomonadota</taxon>
        <taxon>Gammaproteobacteria</taxon>
        <taxon>Cellvibrionales</taxon>
        <taxon>Halieaceae</taxon>
        <taxon>Luminiphilus</taxon>
    </lineage>
</organism>
<feature type="compositionally biased region" description="Basic and acidic residues" evidence="1">
    <location>
        <begin position="139"/>
        <end position="148"/>
    </location>
</feature>
<dbReference type="InterPro" id="IPR018247">
    <property type="entry name" value="EF_Hand_1_Ca_BS"/>
</dbReference>
<dbReference type="PROSITE" id="PS50222">
    <property type="entry name" value="EF_HAND_2"/>
    <property type="match status" value="3"/>
</dbReference>
<protein>
    <submittedName>
        <fullName evidence="3">EF hand domain protein</fullName>
    </submittedName>
</protein>
<dbReference type="PROSITE" id="PS00018">
    <property type="entry name" value="EF_HAND_1"/>
    <property type="match status" value="3"/>
</dbReference>
<dbReference type="InterPro" id="IPR011992">
    <property type="entry name" value="EF-hand-dom_pair"/>
</dbReference>
<dbReference type="GO" id="GO:0005509">
    <property type="term" value="F:calcium ion binding"/>
    <property type="evidence" value="ECO:0007669"/>
    <property type="project" value="InterPro"/>
</dbReference>
<evidence type="ECO:0000259" key="2">
    <source>
        <dbReference type="PROSITE" id="PS50222"/>
    </source>
</evidence>
<dbReference type="Proteomes" id="UP000004699">
    <property type="component" value="Unassembled WGS sequence"/>
</dbReference>
<name>B8KWT4_9GAMM</name>
<proteinExistence type="predicted"/>